<gene>
    <name evidence="1" type="ORF">THAOC_12255</name>
</gene>
<reference evidence="1 2" key="1">
    <citation type="journal article" date="2012" name="Genome Biol.">
        <title>Genome and low-iron response of an oceanic diatom adapted to chronic iron limitation.</title>
        <authorList>
            <person name="Lommer M."/>
            <person name="Specht M."/>
            <person name="Roy A.S."/>
            <person name="Kraemer L."/>
            <person name="Andreson R."/>
            <person name="Gutowska M.A."/>
            <person name="Wolf J."/>
            <person name="Bergner S.V."/>
            <person name="Schilhabel M.B."/>
            <person name="Klostermeier U.C."/>
            <person name="Beiko R.G."/>
            <person name="Rosenstiel P."/>
            <person name="Hippler M."/>
            <person name="Laroche J."/>
        </authorList>
    </citation>
    <scope>NUCLEOTIDE SEQUENCE [LARGE SCALE GENOMIC DNA]</scope>
    <source>
        <strain evidence="1 2">CCMP1005</strain>
    </source>
</reference>
<organism evidence="1 2">
    <name type="scientific">Thalassiosira oceanica</name>
    <name type="common">Marine diatom</name>
    <dbReference type="NCBI Taxonomy" id="159749"/>
    <lineage>
        <taxon>Eukaryota</taxon>
        <taxon>Sar</taxon>
        <taxon>Stramenopiles</taxon>
        <taxon>Ochrophyta</taxon>
        <taxon>Bacillariophyta</taxon>
        <taxon>Coscinodiscophyceae</taxon>
        <taxon>Thalassiosirophycidae</taxon>
        <taxon>Thalassiosirales</taxon>
        <taxon>Thalassiosiraceae</taxon>
        <taxon>Thalassiosira</taxon>
    </lineage>
</organism>
<sequence length="144" mass="16508">MSVPPIRRWILPHILVTGAGSPEVNGVYKLTGKWHDRAPVWSKTSDGVTIIIYRDRQWDGLTFWYIQRRTYDWEDWGQATSLGTWNGIPSVFYSLCECEKLIFDEASTTGFRVAPPKYNFGDVDDPEWRACRGGVEPGPKIELI</sequence>
<keyword evidence="2" id="KW-1185">Reference proteome</keyword>
<accession>K0T8I8</accession>
<dbReference type="AlphaFoldDB" id="K0T8I8"/>
<proteinExistence type="predicted"/>
<name>K0T8I8_THAOC</name>
<evidence type="ECO:0000313" key="1">
    <source>
        <dbReference type="EMBL" id="EJK66787.1"/>
    </source>
</evidence>
<evidence type="ECO:0000313" key="2">
    <source>
        <dbReference type="Proteomes" id="UP000266841"/>
    </source>
</evidence>
<dbReference type="EMBL" id="AGNL01014264">
    <property type="protein sequence ID" value="EJK66787.1"/>
    <property type="molecule type" value="Genomic_DNA"/>
</dbReference>
<comment type="caution">
    <text evidence="1">The sequence shown here is derived from an EMBL/GenBank/DDBJ whole genome shotgun (WGS) entry which is preliminary data.</text>
</comment>
<dbReference type="Proteomes" id="UP000266841">
    <property type="component" value="Unassembled WGS sequence"/>
</dbReference>
<protein>
    <submittedName>
        <fullName evidence="1">Uncharacterized protein</fullName>
    </submittedName>
</protein>